<dbReference type="InterPro" id="IPR035959">
    <property type="entry name" value="RutC-like_sf"/>
</dbReference>
<dbReference type="Proteomes" id="UP000023703">
    <property type="component" value="Chromosome"/>
</dbReference>
<dbReference type="STRING" id="1404245.CGLY_08855"/>
<protein>
    <submittedName>
        <fullName evidence="1">Uncharacterized protein</fullName>
    </submittedName>
</protein>
<keyword evidence="2" id="KW-1185">Reference proteome</keyword>
<dbReference type="Gene3D" id="3.30.1330.40">
    <property type="entry name" value="RutC-like"/>
    <property type="match status" value="1"/>
</dbReference>
<accession>X5EC83</accession>
<dbReference type="RefSeq" id="WP_038548685.1">
    <property type="nucleotide sequence ID" value="NZ_CP006842.1"/>
</dbReference>
<dbReference type="Pfam" id="PF01042">
    <property type="entry name" value="Ribonuc_L-PSP"/>
    <property type="match status" value="1"/>
</dbReference>
<name>X5EC83_9CORY</name>
<evidence type="ECO:0000313" key="1">
    <source>
        <dbReference type="EMBL" id="AHW64216.1"/>
    </source>
</evidence>
<proteinExistence type="predicted"/>
<dbReference type="KEGG" id="cgy:CGLY_08855"/>
<dbReference type="InterPro" id="IPR006175">
    <property type="entry name" value="YjgF/YER057c/UK114"/>
</dbReference>
<dbReference type="AlphaFoldDB" id="X5EC83"/>
<organism evidence="1 2">
    <name type="scientific">Corynebacterium glyciniphilum AJ 3170</name>
    <dbReference type="NCBI Taxonomy" id="1404245"/>
    <lineage>
        <taxon>Bacteria</taxon>
        <taxon>Bacillati</taxon>
        <taxon>Actinomycetota</taxon>
        <taxon>Actinomycetes</taxon>
        <taxon>Mycobacteriales</taxon>
        <taxon>Corynebacteriaceae</taxon>
        <taxon>Corynebacterium</taxon>
    </lineage>
</organism>
<evidence type="ECO:0000313" key="2">
    <source>
        <dbReference type="Proteomes" id="UP000023703"/>
    </source>
</evidence>
<reference evidence="1 2" key="1">
    <citation type="journal article" date="2015" name="Int. J. Syst. Evol. Microbiol.">
        <title>Revisiting Corynebacterium glyciniphilum (ex Kubota et al., 1972) sp. nov., nom. rev., isolated from putrefied banana.</title>
        <authorList>
            <person name="Al-Dilaimi A."/>
            <person name="Bednarz H."/>
            <person name="Lomker A."/>
            <person name="Niehaus K."/>
            <person name="Kalinowski J."/>
            <person name="Ruckert C."/>
        </authorList>
    </citation>
    <scope>NUCLEOTIDE SEQUENCE [LARGE SCALE GENOMIC DNA]</scope>
    <source>
        <strain evidence="1">AJ 3170</strain>
    </source>
</reference>
<gene>
    <name evidence="1" type="ORF">CGLY_08855</name>
</gene>
<sequence>MDHFFSATLHQSAAPFSHLTTHNGVAYTAGIIGQDRSSGTLVAEDVNKQRALMMENLGVLEHVRSPRHRGHPSC</sequence>
<dbReference type="OrthoDB" id="9803101at2"/>
<dbReference type="SUPFAM" id="SSF55298">
    <property type="entry name" value="YjgF-like"/>
    <property type="match status" value="1"/>
</dbReference>
<dbReference type="HOGENOM" id="CLU_2681447_0_0_11"/>
<dbReference type="EMBL" id="CP006842">
    <property type="protein sequence ID" value="AHW64216.1"/>
    <property type="molecule type" value="Genomic_DNA"/>
</dbReference>